<dbReference type="AlphaFoldDB" id="A0AAX3EGR6"/>
<sequence length="59" mass="6546">MSALNLPALNTTYTPTAIFDPMRQSLLNRIAPVPDAHLARRRVKRLAPALEEMIFGDVA</sequence>
<protein>
    <submittedName>
        <fullName evidence="1">Uncharacterized protein</fullName>
    </submittedName>
</protein>
<name>A0AAX3EGR6_PAEUR</name>
<accession>A0AAX3EGR6</accession>
<dbReference type="Proteomes" id="UP001163293">
    <property type="component" value="Chromosome"/>
</dbReference>
<reference evidence="1" key="1">
    <citation type="submission" date="2022-07" db="EMBL/GenBank/DDBJ databases">
        <authorList>
            <person name="Wu T."/>
        </authorList>
    </citation>
    <scope>NUCLEOTIDE SEQUENCE</scope>
    <source>
        <strain evidence="1">SD-1</strain>
    </source>
</reference>
<evidence type="ECO:0000313" key="1">
    <source>
        <dbReference type="EMBL" id="UYV96823.1"/>
    </source>
</evidence>
<proteinExistence type="predicted"/>
<gene>
    <name evidence="1" type="ORF">NL394_17495</name>
</gene>
<organism evidence="1 2">
    <name type="scientific">Paenarthrobacter ureafaciens</name>
    <dbReference type="NCBI Taxonomy" id="37931"/>
    <lineage>
        <taxon>Bacteria</taxon>
        <taxon>Bacillati</taxon>
        <taxon>Actinomycetota</taxon>
        <taxon>Actinomycetes</taxon>
        <taxon>Micrococcales</taxon>
        <taxon>Micrococcaceae</taxon>
        <taxon>Paenarthrobacter</taxon>
    </lineage>
</organism>
<keyword evidence="2" id="KW-1185">Reference proteome</keyword>
<dbReference type="RefSeq" id="WP_264398668.1">
    <property type="nucleotide sequence ID" value="NZ_CP101180.1"/>
</dbReference>
<dbReference type="EMBL" id="CP101185">
    <property type="protein sequence ID" value="UYV96823.1"/>
    <property type="molecule type" value="Genomic_DNA"/>
</dbReference>
<evidence type="ECO:0000313" key="2">
    <source>
        <dbReference type="Proteomes" id="UP001163293"/>
    </source>
</evidence>